<feature type="domain" description="Insertion element IS402-like" evidence="2">
    <location>
        <begin position="13"/>
        <end position="76"/>
    </location>
</feature>
<proteinExistence type="predicted"/>
<evidence type="ECO:0000313" key="3">
    <source>
        <dbReference type="EMBL" id="MFF4775879.1"/>
    </source>
</evidence>
<keyword evidence="4" id="KW-1185">Reference proteome</keyword>
<feature type="region of interest" description="Disordered" evidence="1">
    <location>
        <begin position="1"/>
        <end position="27"/>
    </location>
</feature>
<comment type="caution">
    <text evidence="3">The sequence shown here is derived from an EMBL/GenBank/DDBJ whole genome shotgun (WGS) entry which is preliminary data.</text>
</comment>
<protein>
    <submittedName>
        <fullName evidence="3">Transposase</fullName>
    </submittedName>
</protein>
<evidence type="ECO:0000313" key="4">
    <source>
        <dbReference type="Proteomes" id="UP001602119"/>
    </source>
</evidence>
<dbReference type="Proteomes" id="UP001602119">
    <property type="component" value="Unassembled WGS sequence"/>
</dbReference>
<dbReference type="EMBL" id="JBIAXI010000014">
    <property type="protein sequence ID" value="MFF4775879.1"/>
    <property type="molecule type" value="Genomic_DNA"/>
</dbReference>
<dbReference type="PANTHER" id="PTHR30007:SF0">
    <property type="entry name" value="TRANSPOSASE"/>
    <property type="match status" value="1"/>
</dbReference>
<organism evidence="3 4">
    <name type="scientific">Microtetraspora fusca</name>
    <dbReference type="NCBI Taxonomy" id="1997"/>
    <lineage>
        <taxon>Bacteria</taxon>
        <taxon>Bacillati</taxon>
        <taxon>Actinomycetota</taxon>
        <taxon>Actinomycetes</taxon>
        <taxon>Streptosporangiales</taxon>
        <taxon>Streptosporangiaceae</taxon>
        <taxon>Microtetraspora</taxon>
    </lineage>
</organism>
<accession>A0ABW6V982</accession>
<dbReference type="RefSeq" id="WP_387344160.1">
    <property type="nucleotide sequence ID" value="NZ_JBIAXI010000014.1"/>
</dbReference>
<dbReference type="PANTHER" id="PTHR30007">
    <property type="entry name" value="PHP DOMAIN PROTEIN"/>
    <property type="match status" value="1"/>
</dbReference>
<evidence type="ECO:0000256" key="1">
    <source>
        <dbReference type="SAM" id="MobiDB-lite"/>
    </source>
</evidence>
<dbReference type="Pfam" id="PF13340">
    <property type="entry name" value="DUF4096"/>
    <property type="match status" value="1"/>
</dbReference>
<reference evidence="3 4" key="1">
    <citation type="submission" date="2024-10" db="EMBL/GenBank/DDBJ databases">
        <title>The Natural Products Discovery Center: Release of the First 8490 Sequenced Strains for Exploring Actinobacteria Biosynthetic Diversity.</title>
        <authorList>
            <person name="Kalkreuter E."/>
            <person name="Kautsar S.A."/>
            <person name="Yang D."/>
            <person name="Bader C.D."/>
            <person name="Teijaro C.N."/>
            <person name="Fluegel L."/>
            <person name="Davis C.M."/>
            <person name="Simpson J.R."/>
            <person name="Lauterbach L."/>
            <person name="Steele A.D."/>
            <person name="Gui C."/>
            <person name="Meng S."/>
            <person name="Li G."/>
            <person name="Viehrig K."/>
            <person name="Ye F."/>
            <person name="Su P."/>
            <person name="Kiefer A.F."/>
            <person name="Nichols A."/>
            <person name="Cepeda A.J."/>
            <person name="Yan W."/>
            <person name="Fan B."/>
            <person name="Jiang Y."/>
            <person name="Adhikari A."/>
            <person name="Zheng C.-J."/>
            <person name="Schuster L."/>
            <person name="Cowan T.M."/>
            <person name="Smanski M.J."/>
            <person name="Chevrette M.G."/>
            <person name="De Carvalho L.P.S."/>
            <person name="Shen B."/>
        </authorList>
    </citation>
    <scope>NUCLEOTIDE SEQUENCE [LARGE SCALE GENOMIC DNA]</scope>
    <source>
        <strain evidence="3 4">NPDC001281</strain>
    </source>
</reference>
<gene>
    <name evidence="3" type="ORF">ACFY05_23790</name>
</gene>
<dbReference type="InterPro" id="IPR025161">
    <property type="entry name" value="IS402-like_dom"/>
</dbReference>
<sequence length="97" mass="10936">MEARRARAGRPAPERRSKGLSLGGPPAHDLRSILNAILYVDRTGIPWRYLPHDCPPCATAYGYFVHWQKDGAFTQLGGRLRRSVRRSRAITPSRPRA</sequence>
<name>A0ABW6V982_MICFU</name>
<evidence type="ECO:0000259" key="2">
    <source>
        <dbReference type="Pfam" id="PF13340"/>
    </source>
</evidence>